<dbReference type="GeneID" id="18817028"/>
<sequence>MTLRNLKSLRRPLFSARHRDKKGTFRPVILPSTSVALLSCLLPNLLRFIHRSINSSCNHYTILLLRRLPSQLKPPLIRFLNCPTPVVQLA</sequence>
<accession>F8ND76</accession>
<dbReference type="EMBL" id="GL945428">
    <property type="protein sequence ID" value="EGO30160.1"/>
    <property type="molecule type" value="Genomic_DNA"/>
</dbReference>
<dbReference type="AlphaFoldDB" id="F8ND76"/>
<protein>
    <submittedName>
        <fullName evidence="1">Uncharacterized protein</fullName>
    </submittedName>
</protein>
<dbReference type="Proteomes" id="UP000008064">
    <property type="component" value="Unassembled WGS sequence"/>
</dbReference>
<gene>
    <name evidence="1" type="ORF">SERLADRAFT_454466</name>
</gene>
<reference evidence="1" key="1">
    <citation type="submission" date="2011-04" db="EMBL/GenBank/DDBJ databases">
        <title>Evolution of plant cell wall degrading machinery underlies the functional diversity of forest fungi.</title>
        <authorList>
            <consortium name="US DOE Joint Genome Institute (JGI-PGF)"/>
            <person name="Eastwood D.C."/>
            <person name="Floudas D."/>
            <person name="Binder M."/>
            <person name="Majcherczyk A."/>
            <person name="Schneider P."/>
            <person name="Aerts A."/>
            <person name="Asiegbu F.O."/>
            <person name="Baker S.E."/>
            <person name="Barry K."/>
            <person name="Bendiksby M."/>
            <person name="Blumentritt M."/>
            <person name="Coutinho P.M."/>
            <person name="Cullen D."/>
            <person name="Cullen D."/>
            <person name="Gathman A."/>
            <person name="Goodell B."/>
            <person name="Henrissat B."/>
            <person name="Ihrmark K."/>
            <person name="Kauserud H."/>
            <person name="Kohler A."/>
            <person name="LaButti K."/>
            <person name="Lapidus A."/>
            <person name="Lavin J.L."/>
            <person name="Lee Y.-H."/>
            <person name="Lindquist E."/>
            <person name="Lilly W."/>
            <person name="Lucas S."/>
            <person name="Morin E."/>
            <person name="Murat C."/>
            <person name="Oguiza J.A."/>
            <person name="Park J."/>
            <person name="Pisabarro A.G."/>
            <person name="Riley R."/>
            <person name="Rosling A."/>
            <person name="Salamov A."/>
            <person name="Schmidt O."/>
            <person name="Schmutz J."/>
            <person name="Skrede I."/>
            <person name="Stenlid J."/>
            <person name="Wiebenga A."/>
            <person name="Xie X."/>
            <person name="Kues U."/>
            <person name="Hibbett D.S."/>
            <person name="Hoffmeister D."/>
            <person name="Hogberg N."/>
            <person name="Martin F."/>
            <person name="Grigoriev I.V."/>
            <person name="Watkinson S.C."/>
        </authorList>
    </citation>
    <scope>NUCLEOTIDE SEQUENCE</scope>
    <source>
        <strain evidence="1">S7.9</strain>
    </source>
</reference>
<proteinExistence type="predicted"/>
<evidence type="ECO:0000313" key="1">
    <source>
        <dbReference type="EMBL" id="EGO30160.1"/>
    </source>
</evidence>
<dbReference type="HOGENOM" id="CLU_2442216_0_0_1"/>
<name>F8ND76_SERL9</name>
<dbReference type="RefSeq" id="XP_007312044.1">
    <property type="nucleotide sequence ID" value="XM_007311982.1"/>
</dbReference>
<dbReference type="KEGG" id="sla:SERLADRAFT_454466"/>
<organism>
    <name type="scientific">Serpula lacrymans var. lacrymans (strain S7.9)</name>
    <name type="common">Dry rot fungus</name>
    <dbReference type="NCBI Taxonomy" id="578457"/>
    <lineage>
        <taxon>Eukaryota</taxon>
        <taxon>Fungi</taxon>
        <taxon>Dikarya</taxon>
        <taxon>Basidiomycota</taxon>
        <taxon>Agaricomycotina</taxon>
        <taxon>Agaricomycetes</taxon>
        <taxon>Agaricomycetidae</taxon>
        <taxon>Boletales</taxon>
        <taxon>Coniophorineae</taxon>
        <taxon>Serpulaceae</taxon>
        <taxon>Serpula</taxon>
    </lineage>
</organism>